<dbReference type="RefSeq" id="WP_050005645.1">
    <property type="nucleotide sequence ID" value="NZ_JAQEGR010000001.1"/>
</dbReference>
<dbReference type="Proteomes" id="UP000032483">
    <property type="component" value="Unassembled WGS sequence"/>
</dbReference>
<dbReference type="Pfam" id="PF22653">
    <property type="entry name" value="DUF7007"/>
    <property type="match status" value="1"/>
</dbReference>
<proteinExistence type="predicted"/>
<evidence type="ECO:0000256" key="1">
    <source>
        <dbReference type="SAM" id="MobiDB-lite"/>
    </source>
</evidence>
<feature type="domain" description="DUF7007" evidence="2">
    <location>
        <begin position="89"/>
        <end position="202"/>
    </location>
</feature>
<sequence>MLARSRKEAETMPRKRTGYDAACYYDGKLLGRCTKADSDAYTLLMNACGGDAARVLREYAYFSPELRAILENAALMQADRNRTGGMFHAPKSSPWGEVQSCETLCPGVFLVSTASHGGTMVANEVAAVLSPAAKKCGFKDKGYICYEEDAQESVVLRELLDKKLWKIPDRIKDKGQFEEKLNQSIRQYHPEYWRARQSGREAAEAARSTAPAKEAAR</sequence>
<feature type="compositionally biased region" description="Low complexity" evidence="1">
    <location>
        <begin position="205"/>
        <end position="217"/>
    </location>
</feature>
<evidence type="ECO:0000313" key="3">
    <source>
        <dbReference type="EMBL" id="KJF39559.1"/>
    </source>
</evidence>
<dbReference type="AlphaFoldDB" id="A0A0D8IYH5"/>
<gene>
    <name evidence="3" type="ORF">TQ39_11730</name>
</gene>
<comment type="caution">
    <text evidence="3">The sequence shown here is derived from an EMBL/GenBank/DDBJ whole genome shotgun (WGS) entry which is preliminary data.</text>
</comment>
<dbReference type="InterPro" id="IPR054276">
    <property type="entry name" value="DUF7007"/>
</dbReference>
<keyword evidence="4" id="KW-1185">Reference proteome</keyword>
<dbReference type="EMBL" id="JXXK01000016">
    <property type="protein sequence ID" value="KJF39559.1"/>
    <property type="molecule type" value="Genomic_DNA"/>
</dbReference>
<reference evidence="3" key="1">
    <citation type="submission" date="2015-02" db="EMBL/GenBank/DDBJ databases">
        <title>A novel member of the family Ruminococcaceae isolated from human feces.</title>
        <authorList>
            <person name="Shkoporov A.N."/>
            <person name="Chaplin A.V."/>
            <person name="Motuzova O.V."/>
            <person name="Kafarskaia L.I."/>
            <person name="Khokhlova E.V."/>
            <person name="Efimov B.A."/>
        </authorList>
    </citation>
    <scope>NUCLEOTIDE SEQUENCE [LARGE SCALE GENOMIC DNA]</scope>
    <source>
        <strain evidence="3">585-1</strain>
    </source>
</reference>
<name>A0A0D8IYH5_9FIRM</name>
<feature type="region of interest" description="Disordered" evidence="1">
    <location>
        <begin position="196"/>
        <end position="217"/>
    </location>
</feature>
<evidence type="ECO:0000259" key="2">
    <source>
        <dbReference type="Pfam" id="PF22653"/>
    </source>
</evidence>
<dbReference type="PATRIC" id="fig|1550024.3.peg.2674"/>
<organism evidence="3 4">
    <name type="scientific">Ruthenibacterium lactatiformans</name>
    <dbReference type="NCBI Taxonomy" id="1550024"/>
    <lineage>
        <taxon>Bacteria</taxon>
        <taxon>Bacillati</taxon>
        <taxon>Bacillota</taxon>
        <taxon>Clostridia</taxon>
        <taxon>Eubacteriales</taxon>
        <taxon>Oscillospiraceae</taxon>
        <taxon>Ruthenibacterium</taxon>
    </lineage>
</organism>
<protein>
    <recommendedName>
        <fullName evidence="2">DUF7007 domain-containing protein</fullName>
    </recommendedName>
</protein>
<evidence type="ECO:0000313" key="4">
    <source>
        <dbReference type="Proteomes" id="UP000032483"/>
    </source>
</evidence>
<accession>A0A0D8IYH5</accession>